<dbReference type="GeneID" id="80896400"/>
<organism evidence="3 4">
    <name type="scientific">Akanthomyces muscarius</name>
    <name type="common">Entomopathogenic fungus</name>
    <name type="synonym">Lecanicillium muscarium</name>
    <dbReference type="NCBI Taxonomy" id="2231603"/>
    <lineage>
        <taxon>Eukaryota</taxon>
        <taxon>Fungi</taxon>
        <taxon>Dikarya</taxon>
        <taxon>Ascomycota</taxon>
        <taxon>Pezizomycotina</taxon>
        <taxon>Sordariomycetes</taxon>
        <taxon>Hypocreomycetidae</taxon>
        <taxon>Hypocreales</taxon>
        <taxon>Cordycipitaceae</taxon>
        <taxon>Akanthomyces</taxon>
    </lineage>
</organism>
<dbReference type="KEGG" id="amus:LMH87_009241"/>
<keyword evidence="2" id="KW-0812">Transmembrane</keyword>
<evidence type="ECO:0000256" key="1">
    <source>
        <dbReference type="ARBA" id="ARBA00035112"/>
    </source>
</evidence>
<dbReference type="PANTHER" id="PTHR33365">
    <property type="entry name" value="YALI0B05434P"/>
    <property type="match status" value="1"/>
</dbReference>
<accession>A0A9W8QBM1</accession>
<evidence type="ECO:0000313" key="3">
    <source>
        <dbReference type="EMBL" id="KAJ4152717.1"/>
    </source>
</evidence>
<evidence type="ECO:0000256" key="2">
    <source>
        <dbReference type="SAM" id="Phobius"/>
    </source>
</evidence>
<evidence type="ECO:0000313" key="4">
    <source>
        <dbReference type="Proteomes" id="UP001144673"/>
    </source>
</evidence>
<evidence type="ECO:0008006" key="5">
    <source>
        <dbReference type="Google" id="ProtNLM"/>
    </source>
</evidence>
<feature type="transmembrane region" description="Helical" evidence="2">
    <location>
        <begin position="47"/>
        <end position="65"/>
    </location>
</feature>
<reference evidence="3" key="1">
    <citation type="journal article" date="2023" name="Access Microbiol">
        <title>De-novo genome assembly for Akanthomyces muscarius, a biocontrol agent of insect agricultural pests.</title>
        <authorList>
            <person name="Erdos Z."/>
            <person name="Studholme D.J."/>
            <person name="Raymond B."/>
            <person name="Sharma M."/>
        </authorList>
    </citation>
    <scope>NUCLEOTIDE SEQUENCE</scope>
    <source>
        <strain evidence="3">Ve6</strain>
    </source>
</reference>
<dbReference type="Pfam" id="PF11807">
    <property type="entry name" value="UstYa"/>
    <property type="match status" value="1"/>
</dbReference>
<dbReference type="Proteomes" id="UP001144673">
    <property type="component" value="Chromosome 5"/>
</dbReference>
<proteinExistence type="inferred from homology"/>
<dbReference type="PANTHER" id="PTHR33365:SF14">
    <property type="entry name" value="TAT PATHWAY SIGNAL SEQUENCE"/>
    <property type="match status" value="1"/>
</dbReference>
<keyword evidence="2" id="KW-1133">Transmembrane helix</keyword>
<sequence>MITRQLSTDDTESDIFLLRAAYSKPDEPNSTATRRFEGLVPRFSANFAGYIIIAILNIALWALVLTRRQASCGSSISEQEHYYSPVLNYTKLSIETQNIQANLFPRSSNALAFAAAPPSKEVDEAWHNVSRNMIIGLTRSDLARLGKDSHTAVSFNPEWDIPGSEHLYLGVLDVFHQVHCLNMLRQNLIINYDYYWGKAYGFRPEAFRERHLSHCTSILLQNIMCHADTEVVTHVWRQGSRVPWPDFGVKKQCRDFGALIKFRDTMDVENSWDKFRLYTKPSSDAVVLPEEDGLAELRASADEFRNGEYYKDLHIKGCNS</sequence>
<dbReference type="RefSeq" id="XP_056053375.1">
    <property type="nucleotide sequence ID" value="XM_056196202.1"/>
</dbReference>
<protein>
    <recommendedName>
        <fullName evidence="5">Cyclochlorotine biosynthesis protein O</fullName>
    </recommendedName>
</protein>
<dbReference type="GO" id="GO:0043386">
    <property type="term" value="P:mycotoxin biosynthetic process"/>
    <property type="evidence" value="ECO:0007669"/>
    <property type="project" value="InterPro"/>
</dbReference>
<comment type="caution">
    <text evidence="3">The sequence shown here is derived from an EMBL/GenBank/DDBJ whole genome shotgun (WGS) entry which is preliminary data.</text>
</comment>
<keyword evidence="4" id="KW-1185">Reference proteome</keyword>
<comment type="similarity">
    <text evidence="1">Belongs to the ustYa family.</text>
</comment>
<gene>
    <name evidence="3" type="ORF">LMH87_009241</name>
</gene>
<dbReference type="EMBL" id="JAJHUN010000008">
    <property type="protein sequence ID" value="KAJ4152717.1"/>
    <property type="molecule type" value="Genomic_DNA"/>
</dbReference>
<name>A0A9W8QBM1_AKAMU</name>
<dbReference type="AlphaFoldDB" id="A0A9W8QBM1"/>
<dbReference type="InterPro" id="IPR021765">
    <property type="entry name" value="UstYa-like"/>
</dbReference>
<keyword evidence="2" id="KW-0472">Membrane</keyword>